<keyword evidence="6 9" id="KW-0812">Transmembrane</keyword>
<dbReference type="EMBL" id="AJWN02000046">
    <property type="protein sequence ID" value="OEE61512.1"/>
    <property type="molecule type" value="Genomic_DNA"/>
</dbReference>
<dbReference type="InterPro" id="IPR050739">
    <property type="entry name" value="MFP"/>
</dbReference>
<dbReference type="Proteomes" id="UP000095039">
    <property type="component" value="Unassembled WGS sequence"/>
</dbReference>
<reference evidence="13 14" key="1">
    <citation type="journal article" date="2012" name="Science">
        <title>Ecological populations of bacteria act as socially cohesive units of antibiotic production and resistance.</title>
        <authorList>
            <person name="Cordero O.X."/>
            <person name="Wildschutte H."/>
            <person name="Kirkup B."/>
            <person name="Proehl S."/>
            <person name="Ngo L."/>
            <person name="Hussain F."/>
            <person name="Le Roux F."/>
            <person name="Mincer T."/>
            <person name="Polz M.F."/>
        </authorList>
    </citation>
    <scope>NUCLEOTIDE SEQUENCE [LARGE SCALE GENOMIC DNA]</scope>
    <source>
        <strain evidence="13 14">FF-454</strain>
    </source>
</reference>
<evidence type="ECO:0000256" key="4">
    <source>
        <dbReference type="ARBA" id="ARBA00022475"/>
    </source>
</evidence>
<dbReference type="GO" id="GO:0005886">
    <property type="term" value="C:plasma membrane"/>
    <property type="evidence" value="ECO:0007669"/>
    <property type="project" value="UniProtKB-SubCell"/>
</dbReference>
<dbReference type="SUPFAM" id="SSF56954">
    <property type="entry name" value="Outer membrane efflux proteins (OEP)"/>
    <property type="match status" value="1"/>
</dbReference>
<dbReference type="Pfam" id="PF25994">
    <property type="entry name" value="HH_AprE"/>
    <property type="match status" value="1"/>
</dbReference>
<feature type="domain" description="AprE-like long alpha-helical hairpin" evidence="11">
    <location>
        <begin position="161"/>
        <end position="313"/>
    </location>
</feature>
<organism evidence="13 14">
    <name type="scientific">Enterovibrio norvegicus FF-454</name>
    <dbReference type="NCBI Taxonomy" id="1185651"/>
    <lineage>
        <taxon>Bacteria</taxon>
        <taxon>Pseudomonadati</taxon>
        <taxon>Pseudomonadota</taxon>
        <taxon>Gammaproteobacteria</taxon>
        <taxon>Vibrionales</taxon>
        <taxon>Vibrionaceae</taxon>
        <taxon>Enterovibrio</taxon>
    </lineage>
</organism>
<dbReference type="SUPFAM" id="SSF111369">
    <property type="entry name" value="HlyD-like secretion proteins"/>
    <property type="match status" value="1"/>
</dbReference>
<keyword evidence="14" id="KW-1185">Reference proteome</keyword>
<keyword evidence="7 9" id="KW-1133">Transmembrane helix</keyword>
<evidence type="ECO:0000256" key="7">
    <source>
        <dbReference type="ARBA" id="ARBA00022989"/>
    </source>
</evidence>
<sequence length="466" mass="52135">MTKRDQSGSRLPASEHLDYIDDKTAALLLSTPRSARVLLWVIVLFLSISVFWASFAELDKVTVGQGKVIPSSQLQVVQNLEGGLVKELLIREGDVVTKGQQLLLIDDTMFRSDFRERVQELTSLRGDSVTLRALVDSVVVDPNTDIGNWLKAVTLPRTPLEFDPVFIEEHRSVVSRQRAEYRDKLNNLQNQLSVTSQQIRQKEQELIEVKARVQNLKQSYSYAREEYNITKPLADEGVVPQIDLLKLQRQVNDTKRELSSAELSVPSLSSSLQEMVFKHIDVALKFRGEQQDRLNDVEDKLLAMTETRVTLADRVERTVVLSPVDGTIKKLHVNTVGGVIQPGMDLVEIVPSEDNLLIEAKIAPQDIAFLRPGLEAIVKFSAYDFTVYGGLTGILETISADTIQDEEGNSFYLVKIRTESNNIGDGKELPIIPGMTASTDIITGKRSVLDYLLKPILQAQKSALRE</sequence>
<evidence type="ECO:0000313" key="13">
    <source>
        <dbReference type="EMBL" id="OEE61512.1"/>
    </source>
</evidence>
<dbReference type="AlphaFoldDB" id="A0A1E5C8J4"/>
<dbReference type="RefSeq" id="WP_016959914.1">
    <property type="nucleotide sequence ID" value="NZ_AJWN02000046.1"/>
</dbReference>
<accession>A0A1E5C8J4</accession>
<feature type="domain" description="AprE-like beta-barrel" evidence="12">
    <location>
        <begin position="356"/>
        <end position="444"/>
    </location>
</feature>
<dbReference type="NCBIfam" id="TIGR01843">
    <property type="entry name" value="type_I_hlyD"/>
    <property type="match status" value="1"/>
</dbReference>
<evidence type="ECO:0000256" key="8">
    <source>
        <dbReference type="ARBA" id="ARBA00023136"/>
    </source>
</evidence>
<dbReference type="PANTHER" id="PTHR30386:SF26">
    <property type="entry name" value="TRANSPORT PROTEIN COMB"/>
    <property type="match status" value="1"/>
</dbReference>
<dbReference type="PANTHER" id="PTHR30386">
    <property type="entry name" value="MEMBRANE FUSION SUBUNIT OF EMRAB-TOLC MULTIDRUG EFFLUX PUMP"/>
    <property type="match status" value="1"/>
</dbReference>
<dbReference type="GO" id="GO:0015562">
    <property type="term" value="F:efflux transmembrane transporter activity"/>
    <property type="evidence" value="ECO:0007669"/>
    <property type="project" value="InterPro"/>
</dbReference>
<dbReference type="InterPro" id="IPR006144">
    <property type="entry name" value="Secretion_HlyD_CS"/>
</dbReference>
<dbReference type="InterPro" id="IPR010129">
    <property type="entry name" value="T1SS_HlyD"/>
</dbReference>
<dbReference type="InterPro" id="IPR058982">
    <property type="entry name" value="Beta-barrel_AprE"/>
</dbReference>
<dbReference type="PROSITE" id="PS00543">
    <property type="entry name" value="HLYD_FAMILY"/>
    <property type="match status" value="1"/>
</dbReference>
<keyword evidence="5 9" id="KW-0997">Cell inner membrane</keyword>
<feature type="coiled-coil region" evidence="10">
    <location>
        <begin position="171"/>
        <end position="219"/>
    </location>
</feature>
<name>A0A1E5C8J4_9GAMM</name>
<evidence type="ECO:0000256" key="9">
    <source>
        <dbReference type="RuleBase" id="RU365093"/>
    </source>
</evidence>
<dbReference type="Gene3D" id="2.40.30.170">
    <property type="match status" value="1"/>
</dbReference>
<evidence type="ECO:0000259" key="11">
    <source>
        <dbReference type="Pfam" id="PF25994"/>
    </source>
</evidence>
<feature type="transmembrane region" description="Helical" evidence="9">
    <location>
        <begin position="37"/>
        <end position="55"/>
    </location>
</feature>
<evidence type="ECO:0000259" key="12">
    <source>
        <dbReference type="Pfam" id="PF26002"/>
    </source>
</evidence>
<gene>
    <name evidence="13" type="ORF">A1OK_09145</name>
</gene>
<keyword evidence="10" id="KW-0175">Coiled coil</keyword>
<keyword evidence="3 9" id="KW-0813">Transport</keyword>
<evidence type="ECO:0000256" key="3">
    <source>
        <dbReference type="ARBA" id="ARBA00022448"/>
    </source>
</evidence>
<dbReference type="PRINTS" id="PR01490">
    <property type="entry name" value="RTXTOXIND"/>
</dbReference>
<dbReference type="InterPro" id="IPR058781">
    <property type="entry name" value="HH_AprE-like"/>
</dbReference>
<proteinExistence type="inferred from homology"/>
<evidence type="ECO:0000256" key="5">
    <source>
        <dbReference type="ARBA" id="ARBA00022519"/>
    </source>
</evidence>
<comment type="subcellular location">
    <subcellularLocation>
        <location evidence="1 9">Cell inner membrane</location>
        <topology evidence="1 9">Single-pass membrane protein</topology>
    </subcellularLocation>
</comment>
<dbReference type="GO" id="GO:0009306">
    <property type="term" value="P:protein secretion"/>
    <property type="evidence" value="ECO:0007669"/>
    <property type="project" value="InterPro"/>
</dbReference>
<keyword evidence="8 9" id="KW-0472">Membrane</keyword>
<evidence type="ECO:0000256" key="10">
    <source>
        <dbReference type="SAM" id="Coils"/>
    </source>
</evidence>
<protein>
    <recommendedName>
        <fullName evidence="9">Membrane fusion protein (MFP) family protein</fullName>
    </recommendedName>
</protein>
<dbReference type="Gene3D" id="1.20.1600.10">
    <property type="entry name" value="Outer membrane efflux proteins (OEP)"/>
    <property type="match status" value="1"/>
</dbReference>
<evidence type="ECO:0000313" key="14">
    <source>
        <dbReference type="Proteomes" id="UP000095039"/>
    </source>
</evidence>
<evidence type="ECO:0000256" key="1">
    <source>
        <dbReference type="ARBA" id="ARBA00004377"/>
    </source>
</evidence>
<keyword evidence="4 9" id="KW-1003">Cell membrane</keyword>
<comment type="similarity">
    <text evidence="2 9">Belongs to the membrane fusion protein (MFP) (TC 8.A.1) family.</text>
</comment>
<comment type="caution">
    <text evidence="13">The sequence shown here is derived from an EMBL/GenBank/DDBJ whole genome shotgun (WGS) entry which is preliminary data.</text>
</comment>
<evidence type="ECO:0000256" key="6">
    <source>
        <dbReference type="ARBA" id="ARBA00022692"/>
    </source>
</evidence>
<dbReference type="Pfam" id="PF26002">
    <property type="entry name" value="Beta-barrel_AprE"/>
    <property type="match status" value="1"/>
</dbReference>
<evidence type="ECO:0000256" key="2">
    <source>
        <dbReference type="ARBA" id="ARBA00009477"/>
    </source>
</evidence>